<dbReference type="SUPFAM" id="SSF54427">
    <property type="entry name" value="NTF2-like"/>
    <property type="match status" value="1"/>
</dbReference>
<dbReference type="PANTHER" id="PTHR41534:SF2">
    <property type="entry name" value="3-PHENYLPROPIONATE_CINNAMIC ACID DIOXYGENASE SUBUNIT BETA"/>
    <property type="match status" value="1"/>
</dbReference>
<gene>
    <name evidence="3" type="ORF">FHU40_003231</name>
</gene>
<dbReference type="InterPro" id="IPR000391">
    <property type="entry name" value="Rng_hydr_dOase-bsu"/>
</dbReference>
<dbReference type="Proteomes" id="UP000589626">
    <property type="component" value="Unassembled WGS sequence"/>
</dbReference>
<evidence type="ECO:0000256" key="1">
    <source>
        <dbReference type="ARBA" id="ARBA00009570"/>
    </source>
</evidence>
<dbReference type="Gene3D" id="3.10.450.50">
    <property type="match status" value="1"/>
</dbReference>
<comment type="similarity">
    <text evidence="1">Belongs to the bacterial ring-hydroxylating dioxygenase beta subunit family.</text>
</comment>
<keyword evidence="4" id="KW-1185">Reference proteome</keyword>
<sequence>MTTQLERSVEAVASGVTVEVQHEVEQFLYREVQLLDDWRYRDWFDLMADDLRYRAPIRKNRLRRQRLEDEVAERGIEMPLFDDDKESLNVRIMQRETGKFWAEDPPSRTRHLISNVRISLPTESDGDEYEVRSNFIVYRNRLETEVDLWAGERFDLLRRDRAGFKIARRTVLLDQNVVLAKNLSVFF</sequence>
<comment type="caution">
    <text evidence="3">The sequence shown here is derived from an EMBL/GenBank/DDBJ whole genome shotgun (WGS) entry which is preliminary data.</text>
</comment>
<evidence type="ECO:0000313" key="3">
    <source>
        <dbReference type="EMBL" id="MBB3043413.1"/>
    </source>
</evidence>
<dbReference type="Pfam" id="PF00866">
    <property type="entry name" value="Ring_hydroxyl_B"/>
    <property type="match status" value="1"/>
</dbReference>
<dbReference type="PANTHER" id="PTHR41534">
    <property type="entry name" value="BLR3401 PROTEIN"/>
    <property type="match status" value="1"/>
</dbReference>
<dbReference type="RefSeq" id="WP_183593262.1">
    <property type="nucleotide sequence ID" value="NZ_JACHWR010000002.1"/>
</dbReference>
<dbReference type="InterPro" id="IPR032710">
    <property type="entry name" value="NTF2-like_dom_sf"/>
</dbReference>
<evidence type="ECO:0000256" key="2">
    <source>
        <dbReference type="ARBA" id="ARBA00023002"/>
    </source>
</evidence>
<protein>
    <submittedName>
        <fullName evidence="3">3-phenylpropionate/cinnamic acid dioxygenase small subunit</fullName>
    </submittedName>
</protein>
<dbReference type="NCBIfam" id="NF007479">
    <property type="entry name" value="PRK10069.1"/>
    <property type="match status" value="1"/>
</dbReference>
<dbReference type="EMBL" id="JACHWR010000002">
    <property type="protein sequence ID" value="MBB3043413.1"/>
    <property type="molecule type" value="Genomic_DNA"/>
</dbReference>
<name>A0A7W4Z1Z2_9ACTN</name>
<organism evidence="3 4">
    <name type="scientific">Nocardioides soli</name>
    <dbReference type="NCBI Taxonomy" id="1036020"/>
    <lineage>
        <taxon>Bacteria</taxon>
        <taxon>Bacillati</taxon>
        <taxon>Actinomycetota</taxon>
        <taxon>Actinomycetes</taxon>
        <taxon>Propionibacteriales</taxon>
        <taxon>Nocardioidaceae</taxon>
        <taxon>Nocardioides</taxon>
    </lineage>
</organism>
<dbReference type="AlphaFoldDB" id="A0A7W4Z1Z2"/>
<keyword evidence="3" id="KW-0223">Dioxygenase</keyword>
<proteinExistence type="inferred from homology"/>
<dbReference type="GO" id="GO:0051213">
    <property type="term" value="F:dioxygenase activity"/>
    <property type="evidence" value="ECO:0007669"/>
    <property type="project" value="UniProtKB-KW"/>
</dbReference>
<accession>A0A7W4Z1Z2</accession>
<evidence type="ECO:0000313" key="4">
    <source>
        <dbReference type="Proteomes" id="UP000589626"/>
    </source>
</evidence>
<keyword evidence="2" id="KW-0560">Oxidoreductase</keyword>
<reference evidence="3 4" key="1">
    <citation type="submission" date="2020-08" db="EMBL/GenBank/DDBJ databases">
        <title>Sequencing the genomes of 1000 actinobacteria strains.</title>
        <authorList>
            <person name="Klenk H.-P."/>
        </authorList>
    </citation>
    <scope>NUCLEOTIDE SEQUENCE [LARGE SCALE GENOMIC DNA]</scope>
    <source>
        <strain evidence="3 4">DSM 105498</strain>
    </source>
</reference>
<dbReference type="CDD" id="cd00667">
    <property type="entry name" value="ring_hydroxylating_dioxygenases_beta"/>
    <property type="match status" value="1"/>
</dbReference>
<dbReference type="GO" id="GO:0019380">
    <property type="term" value="P:3-phenylpropionate catabolic process"/>
    <property type="evidence" value="ECO:0007669"/>
    <property type="project" value="TreeGrafter"/>
</dbReference>